<evidence type="ECO:0000313" key="3">
    <source>
        <dbReference type="WBParaSite" id="HCON_00148920-00001"/>
    </source>
</evidence>
<dbReference type="PANTHER" id="PTHR12271">
    <property type="entry name" value="POLY A POLYMERASE CID PAP -RELATED"/>
    <property type="match status" value="1"/>
</dbReference>
<dbReference type="WBParaSite" id="HCON_00148920-00001">
    <property type="protein sequence ID" value="HCON_00148920-00001"/>
    <property type="gene ID" value="HCON_00148920"/>
</dbReference>
<dbReference type="Gene3D" id="3.30.460.10">
    <property type="entry name" value="Beta Polymerase, domain 2"/>
    <property type="match status" value="1"/>
</dbReference>
<feature type="domain" description="Poly(A) RNA polymerase mitochondrial-like central palm" evidence="1">
    <location>
        <begin position="99"/>
        <end position="228"/>
    </location>
</feature>
<organism evidence="2 3">
    <name type="scientific">Haemonchus contortus</name>
    <name type="common">Barber pole worm</name>
    <dbReference type="NCBI Taxonomy" id="6289"/>
    <lineage>
        <taxon>Eukaryota</taxon>
        <taxon>Metazoa</taxon>
        <taxon>Ecdysozoa</taxon>
        <taxon>Nematoda</taxon>
        <taxon>Chromadorea</taxon>
        <taxon>Rhabditida</taxon>
        <taxon>Rhabditina</taxon>
        <taxon>Rhabditomorpha</taxon>
        <taxon>Strongyloidea</taxon>
        <taxon>Trichostrongylidae</taxon>
        <taxon>Haemonchus</taxon>
    </lineage>
</organism>
<protein>
    <submittedName>
        <fullName evidence="3">NTP_transf_2 domain-containing protein</fullName>
    </submittedName>
</protein>
<dbReference type="GO" id="GO:1990817">
    <property type="term" value="F:poly(A) RNA polymerase activity"/>
    <property type="evidence" value="ECO:0007669"/>
    <property type="project" value="TreeGrafter"/>
</dbReference>
<dbReference type="GO" id="GO:0031123">
    <property type="term" value="P:RNA 3'-end processing"/>
    <property type="evidence" value="ECO:0007669"/>
    <property type="project" value="TreeGrafter"/>
</dbReference>
<evidence type="ECO:0000313" key="2">
    <source>
        <dbReference type="Proteomes" id="UP000025227"/>
    </source>
</evidence>
<dbReference type="Gene3D" id="1.10.1410.10">
    <property type="match status" value="1"/>
</dbReference>
<dbReference type="OrthoDB" id="434989at2759"/>
<proteinExistence type="predicted"/>
<name>A0A7I4YX75_HAECO</name>
<dbReference type="InterPro" id="IPR043519">
    <property type="entry name" value="NT_sf"/>
</dbReference>
<dbReference type="Pfam" id="PF22600">
    <property type="entry name" value="MTPAP-like_central"/>
    <property type="match status" value="1"/>
</dbReference>
<dbReference type="SUPFAM" id="SSF81301">
    <property type="entry name" value="Nucleotidyltransferase"/>
    <property type="match status" value="1"/>
</dbReference>
<dbReference type="OMA" id="IHWLTNK"/>
<evidence type="ECO:0000259" key="1">
    <source>
        <dbReference type="Pfam" id="PF22600"/>
    </source>
</evidence>
<dbReference type="AlphaFoldDB" id="A0A7I4YX75"/>
<dbReference type="InterPro" id="IPR054708">
    <property type="entry name" value="MTPAP-like_central"/>
</dbReference>
<dbReference type="SUPFAM" id="SSF81631">
    <property type="entry name" value="PAP/OAS1 substrate-binding domain"/>
    <property type="match status" value="1"/>
</dbReference>
<dbReference type="Proteomes" id="UP000025227">
    <property type="component" value="Unplaced"/>
</dbReference>
<dbReference type="PANTHER" id="PTHR12271:SF40">
    <property type="entry name" value="POLY(A) RNA POLYMERASE GLD2"/>
    <property type="match status" value="1"/>
</dbReference>
<reference evidence="3" key="1">
    <citation type="submission" date="2020-12" db="UniProtKB">
        <authorList>
            <consortium name="WormBaseParasite"/>
        </authorList>
    </citation>
    <scope>IDENTIFICATION</scope>
    <source>
        <strain evidence="3">MHco3</strain>
    </source>
</reference>
<sequence length="413" mass="47879">VVFYKDIILHQWAGTALRFSHERFRRFRRSSQHYMLLFKRASAQCLNKAFSSRSLPTILDVDFQFSDEFIRKHYRRLSRWESDLLKVQQQRTHDFFKSFSNTIEYLKKLEKLFSRSGQTVVPIGSCVNGLKKANSDLDIVLITHQKDNQRAGFEKKFVNVEAFRRAHMNRVAATLNGSKLVQAGSVHQLVFCNIKINPGERDREIHDGTCVDLQFNNIGSIRSSLFVRTCVERSIVVPVVIHWLNSLFDVVKLKDSRNGLFSSYHLNMLALHFFQSAPVSFCSNIFTHWPQLHPSFSWHRAAKFLTAETVDAKHIYAHDVQPISAAETIVRMIDYYSQLDLQNTAVGIDGKTYRRQMEQEDESFIQIVDPYFEEDPRTPRCNVRNGPSLVGETFSALKSELECGAFRKLFLIR</sequence>
<keyword evidence="2" id="KW-1185">Reference proteome</keyword>
<accession>A0A7I4YX75</accession>